<feature type="domain" description="Zinc knuckle CX2CX4HX4C" evidence="2">
    <location>
        <begin position="26"/>
        <end position="73"/>
    </location>
</feature>
<sequence>MGLLMDVDYNAEAIACVEYARVRLNMDITQPLRFQKHFQFTQGINTLLRFRYERLWGFCEVCGIITHDSGACLIQNGGPEPHSEDDEDDDNDDGEDQANLDPANGAINGGNHQRNGRMENKDDQEPPAGVRIEEVVEEGELIADAAVSDEEPDPTPERYLYVPDEIAECEVKEAELRNAVTPTQESLKRKFEDSSSAEEGYQRLERGQSSGGNKKKAMDVGQVCGVVGPQPPQPP</sequence>
<evidence type="ECO:0000259" key="2">
    <source>
        <dbReference type="Pfam" id="PF14392"/>
    </source>
</evidence>
<dbReference type="Pfam" id="PF14392">
    <property type="entry name" value="zf-CCHC_4"/>
    <property type="match status" value="1"/>
</dbReference>
<comment type="caution">
    <text evidence="3">The sequence shown here is derived from an EMBL/GenBank/DDBJ whole genome shotgun (WGS) entry which is preliminary data.</text>
</comment>
<evidence type="ECO:0000313" key="4">
    <source>
        <dbReference type="Proteomes" id="UP000467841"/>
    </source>
</evidence>
<proteinExistence type="predicted"/>
<dbReference type="EMBL" id="CACVBM020001378">
    <property type="protein sequence ID" value="CAA7047580.1"/>
    <property type="molecule type" value="Genomic_DNA"/>
</dbReference>
<organism evidence="3 4">
    <name type="scientific">Microthlaspi erraticum</name>
    <dbReference type="NCBI Taxonomy" id="1685480"/>
    <lineage>
        <taxon>Eukaryota</taxon>
        <taxon>Viridiplantae</taxon>
        <taxon>Streptophyta</taxon>
        <taxon>Embryophyta</taxon>
        <taxon>Tracheophyta</taxon>
        <taxon>Spermatophyta</taxon>
        <taxon>Magnoliopsida</taxon>
        <taxon>eudicotyledons</taxon>
        <taxon>Gunneridae</taxon>
        <taxon>Pentapetalae</taxon>
        <taxon>rosids</taxon>
        <taxon>malvids</taxon>
        <taxon>Brassicales</taxon>
        <taxon>Brassicaceae</taxon>
        <taxon>Coluteocarpeae</taxon>
        <taxon>Microthlaspi</taxon>
    </lineage>
</organism>
<reference evidence="3" key="1">
    <citation type="submission" date="2020-01" db="EMBL/GenBank/DDBJ databases">
        <authorList>
            <person name="Mishra B."/>
        </authorList>
    </citation>
    <scope>NUCLEOTIDE SEQUENCE [LARGE SCALE GENOMIC DNA]</scope>
</reference>
<accession>A0A6D2K749</accession>
<dbReference type="OrthoDB" id="1101386at2759"/>
<protein>
    <recommendedName>
        <fullName evidence="2">Zinc knuckle CX2CX4HX4C domain-containing protein</fullName>
    </recommendedName>
</protein>
<dbReference type="Proteomes" id="UP000467841">
    <property type="component" value="Unassembled WGS sequence"/>
</dbReference>
<name>A0A6D2K749_9BRAS</name>
<evidence type="ECO:0000313" key="3">
    <source>
        <dbReference type="EMBL" id="CAA7047580.1"/>
    </source>
</evidence>
<keyword evidence="4" id="KW-1185">Reference proteome</keyword>
<feature type="region of interest" description="Disordered" evidence="1">
    <location>
        <begin position="75"/>
        <end position="128"/>
    </location>
</feature>
<dbReference type="InterPro" id="IPR025836">
    <property type="entry name" value="Zn_knuckle_CX2CX4HX4C"/>
</dbReference>
<feature type="region of interest" description="Disordered" evidence="1">
    <location>
        <begin position="180"/>
        <end position="235"/>
    </location>
</feature>
<evidence type="ECO:0000256" key="1">
    <source>
        <dbReference type="SAM" id="MobiDB-lite"/>
    </source>
</evidence>
<gene>
    <name evidence="3" type="ORF">MERR_LOCUS34815</name>
</gene>
<dbReference type="AlphaFoldDB" id="A0A6D2K749"/>
<feature type="compositionally biased region" description="Acidic residues" evidence="1">
    <location>
        <begin position="83"/>
        <end position="98"/>
    </location>
</feature>